<feature type="compositionally biased region" description="Gly residues" evidence="1">
    <location>
        <begin position="48"/>
        <end position="57"/>
    </location>
</feature>
<dbReference type="EMBL" id="JBBPBN010000004">
    <property type="protein sequence ID" value="KAK9041669.1"/>
    <property type="molecule type" value="Genomic_DNA"/>
</dbReference>
<proteinExistence type="predicted"/>
<keyword evidence="3" id="KW-1185">Reference proteome</keyword>
<name>A0ABR2TWA4_9ROSI</name>
<gene>
    <name evidence="2" type="ORF">V6N11_016759</name>
</gene>
<dbReference type="Proteomes" id="UP001396334">
    <property type="component" value="Unassembled WGS sequence"/>
</dbReference>
<protein>
    <submittedName>
        <fullName evidence="2">Uncharacterized protein</fullName>
    </submittedName>
</protein>
<feature type="region of interest" description="Disordered" evidence="1">
    <location>
        <begin position="1"/>
        <end position="65"/>
    </location>
</feature>
<evidence type="ECO:0000313" key="3">
    <source>
        <dbReference type="Proteomes" id="UP001396334"/>
    </source>
</evidence>
<reference evidence="2 3" key="1">
    <citation type="journal article" date="2024" name="G3 (Bethesda)">
        <title>Genome assembly of Hibiscus sabdariffa L. provides insights into metabolisms of medicinal natural products.</title>
        <authorList>
            <person name="Kim T."/>
        </authorList>
    </citation>
    <scope>NUCLEOTIDE SEQUENCE [LARGE SCALE GENOMIC DNA]</scope>
    <source>
        <strain evidence="2">TK-2024</strain>
        <tissue evidence="2">Old leaves</tissue>
    </source>
</reference>
<comment type="caution">
    <text evidence="2">The sequence shown here is derived from an EMBL/GenBank/DDBJ whole genome shotgun (WGS) entry which is preliminary data.</text>
</comment>
<evidence type="ECO:0000313" key="2">
    <source>
        <dbReference type="EMBL" id="KAK9041669.1"/>
    </source>
</evidence>
<sequence>MSNPSFPPGSSCLPRAFSPRGRPPDLLTVWPALPPAKESRHPAYGAVRGVGGEGQGRQGVEQSDGDGLHDMEVLIQPSESINPHGVGAVSGETEGRDEMPRKLTFKDMVMGSMERANSGFPIEDLEVEVTDADVVISDAPSRGRRIRQYRKSQGEKGHSNGGANGSRFTILGKQVDGKSVDTDVVAAKLREVIINVGPSASAKGKTVGNVGVGSSKGGMSSGDSHSPMGQILVPSSDVGLVDVEVMRSDALDSISSHGTLLRNKDEQIQVASNGAIHPARTSLKATNHVAVHVSDGGRDGGVVATGEPSYSGPIRKVVTKGAHRFNPKTYRRQRYSVVQKSVKKGPDLESGMGDISCALGEAKGLEEMTESQILSSEGTSVDRVEVLKEMPKSI</sequence>
<evidence type="ECO:0000256" key="1">
    <source>
        <dbReference type="SAM" id="MobiDB-lite"/>
    </source>
</evidence>
<organism evidence="2 3">
    <name type="scientific">Hibiscus sabdariffa</name>
    <name type="common">roselle</name>
    <dbReference type="NCBI Taxonomy" id="183260"/>
    <lineage>
        <taxon>Eukaryota</taxon>
        <taxon>Viridiplantae</taxon>
        <taxon>Streptophyta</taxon>
        <taxon>Embryophyta</taxon>
        <taxon>Tracheophyta</taxon>
        <taxon>Spermatophyta</taxon>
        <taxon>Magnoliopsida</taxon>
        <taxon>eudicotyledons</taxon>
        <taxon>Gunneridae</taxon>
        <taxon>Pentapetalae</taxon>
        <taxon>rosids</taxon>
        <taxon>malvids</taxon>
        <taxon>Malvales</taxon>
        <taxon>Malvaceae</taxon>
        <taxon>Malvoideae</taxon>
        <taxon>Hibiscus</taxon>
    </lineage>
</organism>
<accession>A0ABR2TWA4</accession>